<keyword evidence="9" id="KW-0143">Chaperone</keyword>
<keyword evidence="11 12" id="KW-0676">Redox-active center</keyword>
<evidence type="ECO:0000256" key="2">
    <source>
        <dbReference type="ARBA" id="ARBA00004319"/>
    </source>
</evidence>
<comment type="similarity">
    <text evidence="3 13">Belongs to the protein disulfide isomerase family.</text>
</comment>
<sequence length="546" mass="62389">MKPSRALIFALLLLCTRAEPEVAEENPSTEDKTQSETETEKKEKTDEITEEKNVLVLHEENFARALSENTYLLVEFYAPWCRHCQALEPVYAEAAAQLKNQSSPVRLAKVDATEEKELANEFEVTSFPTLKLFTEGRRQNATEFTGKRDVKGIIQWLQRRMGPSAAVLKDYAAAQELLDAHNVVVVGFFKDLEGEKSKMFNEISLDIVDVNFGVTSSPELFEKYKVEKESVVLFKKFDDKRADMPLSEEDKLDKDELVSFIKTNSLELVIEFNEENGDKIFSNKVHNHLLLFINTSTESHNTLLEDYRAVARDFKEKILFVKIDITRDVSHVLNYFGLSSSEAPVLRLINTDTLKKFAMAETAINKDTLKTFCQDVLDGKIKPHLKSEDIPEDWDKNPVKVLVGKNFEQVVFDETRNVFVEFYAPWCGHCKELAPEWEKLGEKYKDHENIIIAKMDATANDVEDVTVQGYPSLKYFPAGTERKVVDYNGDRDLETFVKFLDNGGVLPEEEDDEDEDEDQETKDEVSSESTEESEKASNRSSSKDEL</sequence>
<dbReference type="CDD" id="cd02982">
    <property type="entry name" value="PDI_b'_family"/>
    <property type="match status" value="1"/>
</dbReference>
<dbReference type="InterPro" id="IPR013766">
    <property type="entry name" value="Thioredoxin_domain"/>
</dbReference>
<dbReference type="InterPro" id="IPR036249">
    <property type="entry name" value="Thioredoxin-like_sf"/>
</dbReference>
<proteinExistence type="inferred from homology"/>
<reference evidence="17 18" key="1">
    <citation type="submission" date="2020-02" db="EMBL/GenBank/DDBJ databases">
        <title>A chromosome-scale genome assembly of the black bullhead catfish (Ameiurus melas).</title>
        <authorList>
            <person name="Wen M."/>
            <person name="Zham M."/>
            <person name="Cabau C."/>
            <person name="Klopp C."/>
            <person name="Donnadieu C."/>
            <person name="Roques C."/>
            <person name="Bouchez O."/>
            <person name="Lampietro C."/>
            <person name="Jouanno E."/>
            <person name="Herpin A."/>
            <person name="Louis A."/>
            <person name="Berthelot C."/>
            <person name="Parey E."/>
            <person name="Roest-Crollius H."/>
            <person name="Braasch I."/>
            <person name="Postlethwait J."/>
            <person name="Robinson-Rechavi M."/>
            <person name="Echchiki A."/>
            <person name="Begum T."/>
            <person name="Montfort J."/>
            <person name="Schartl M."/>
            <person name="Bobe J."/>
            <person name="Guiguen Y."/>
        </authorList>
    </citation>
    <scope>NUCLEOTIDE SEQUENCE [LARGE SCALE GENOMIC DNA]</scope>
    <source>
        <strain evidence="17">M_S1</strain>
        <tissue evidence="17">Blood</tissue>
    </source>
</reference>
<dbReference type="NCBIfam" id="TIGR01126">
    <property type="entry name" value="pdi_dom"/>
    <property type="match status" value="1"/>
</dbReference>
<feature type="compositionally biased region" description="Basic and acidic residues" evidence="15">
    <location>
        <begin position="29"/>
        <end position="48"/>
    </location>
</feature>
<feature type="signal peptide" evidence="14">
    <location>
        <begin position="1"/>
        <end position="18"/>
    </location>
</feature>
<evidence type="ECO:0000256" key="1">
    <source>
        <dbReference type="ARBA" id="ARBA00001182"/>
    </source>
</evidence>
<dbReference type="NCBIfam" id="TIGR01130">
    <property type="entry name" value="ER_PDI_fam"/>
    <property type="match status" value="1"/>
</dbReference>
<dbReference type="GO" id="GO:0006457">
    <property type="term" value="P:protein folding"/>
    <property type="evidence" value="ECO:0007669"/>
    <property type="project" value="TreeGrafter"/>
</dbReference>
<dbReference type="GO" id="GO:0003756">
    <property type="term" value="F:protein disulfide isomerase activity"/>
    <property type="evidence" value="ECO:0007669"/>
    <property type="project" value="UniProtKB-EC"/>
</dbReference>
<dbReference type="GO" id="GO:0005788">
    <property type="term" value="C:endoplasmic reticulum lumen"/>
    <property type="evidence" value="ECO:0007669"/>
    <property type="project" value="UniProtKB-SubCell"/>
</dbReference>
<dbReference type="GO" id="GO:0034976">
    <property type="term" value="P:response to endoplasmic reticulum stress"/>
    <property type="evidence" value="ECO:0007669"/>
    <property type="project" value="TreeGrafter"/>
</dbReference>
<dbReference type="CDD" id="cd02961">
    <property type="entry name" value="PDI_a_family"/>
    <property type="match status" value="1"/>
</dbReference>
<evidence type="ECO:0000256" key="10">
    <source>
        <dbReference type="ARBA" id="ARBA00023235"/>
    </source>
</evidence>
<dbReference type="CDD" id="cd02981">
    <property type="entry name" value="PDI_b_family"/>
    <property type="match status" value="1"/>
</dbReference>
<feature type="region of interest" description="Disordered" evidence="15">
    <location>
        <begin position="20"/>
        <end position="48"/>
    </location>
</feature>
<evidence type="ECO:0000256" key="14">
    <source>
        <dbReference type="RuleBase" id="RU361130"/>
    </source>
</evidence>
<feature type="compositionally biased region" description="Acidic residues" evidence="15">
    <location>
        <begin position="507"/>
        <end position="521"/>
    </location>
</feature>
<evidence type="ECO:0000256" key="4">
    <source>
        <dbReference type="ARBA" id="ARBA00012723"/>
    </source>
</evidence>
<evidence type="ECO:0000313" key="18">
    <source>
        <dbReference type="Proteomes" id="UP000593565"/>
    </source>
</evidence>
<dbReference type="PANTHER" id="PTHR18929:SF93">
    <property type="entry name" value="PROTEIN DISULFIDE-ISOMERASE A2"/>
    <property type="match status" value="1"/>
</dbReference>
<organism evidence="17 18">
    <name type="scientific">Ameiurus melas</name>
    <name type="common">Black bullhead</name>
    <name type="synonym">Silurus melas</name>
    <dbReference type="NCBI Taxonomy" id="219545"/>
    <lineage>
        <taxon>Eukaryota</taxon>
        <taxon>Metazoa</taxon>
        <taxon>Chordata</taxon>
        <taxon>Craniata</taxon>
        <taxon>Vertebrata</taxon>
        <taxon>Euteleostomi</taxon>
        <taxon>Actinopterygii</taxon>
        <taxon>Neopterygii</taxon>
        <taxon>Teleostei</taxon>
        <taxon>Ostariophysi</taxon>
        <taxon>Siluriformes</taxon>
        <taxon>Ictaluridae</taxon>
        <taxon>Ameiurus</taxon>
    </lineage>
</organism>
<keyword evidence="8 12" id="KW-1015">Disulfide bond</keyword>
<feature type="region of interest" description="Disordered" evidence="15">
    <location>
        <begin position="501"/>
        <end position="546"/>
    </location>
</feature>
<dbReference type="PANTHER" id="PTHR18929">
    <property type="entry name" value="PROTEIN DISULFIDE ISOMERASE"/>
    <property type="match status" value="1"/>
</dbReference>
<evidence type="ECO:0000256" key="7">
    <source>
        <dbReference type="ARBA" id="ARBA00022824"/>
    </source>
</evidence>
<evidence type="ECO:0000256" key="11">
    <source>
        <dbReference type="ARBA" id="ARBA00023284"/>
    </source>
</evidence>
<comment type="caution">
    <text evidence="17">The sequence shown here is derived from an EMBL/GenBank/DDBJ whole genome shotgun (WGS) entry which is preliminary data.</text>
</comment>
<gene>
    <name evidence="17" type="ORF">AMELA_G00228100</name>
</gene>
<protein>
    <recommendedName>
        <fullName evidence="4 14">Protein disulfide-isomerase</fullName>
        <ecNumber evidence="4 14">5.3.4.1</ecNumber>
    </recommendedName>
</protein>
<dbReference type="InterPro" id="IPR005792">
    <property type="entry name" value="Prot_disulphide_isomerase"/>
</dbReference>
<dbReference type="Pfam" id="PF13848">
    <property type="entry name" value="Thioredoxin_6"/>
    <property type="match status" value="1"/>
</dbReference>
<feature type="disulfide bond" description="Redox-active" evidence="12">
    <location>
        <begin position="427"/>
        <end position="430"/>
    </location>
</feature>
<dbReference type="EMBL" id="JAAGNN010000021">
    <property type="protein sequence ID" value="KAF4074859.1"/>
    <property type="molecule type" value="Genomic_DNA"/>
</dbReference>
<comment type="subcellular location">
    <subcellularLocation>
        <location evidence="2">Endoplasmic reticulum lumen</location>
    </subcellularLocation>
</comment>
<evidence type="ECO:0000256" key="5">
    <source>
        <dbReference type="ARBA" id="ARBA00022729"/>
    </source>
</evidence>
<dbReference type="Pfam" id="PF00085">
    <property type="entry name" value="Thioredoxin"/>
    <property type="match status" value="2"/>
</dbReference>
<dbReference type="PROSITE" id="PS00194">
    <property type="entry name" value="THIOREDOXIN_1"/>
    <property type="match status" value="1"/>
</dbReference>
<evidence type="ECO:0000259" key="16">
    <source>
        <dbReference type="PROSITE" id="PS51352"/>
    </source>
</evidence>
<keyword evidence="10 14" id="KW-0413">Isomerase</keyword>
<evidence type="ECO:0000256" key="8">
    <source>
        <dbReference type="ARBA" id="ARBA00023157"/>
    </source>
</evidence>
<dbReference type="InterPro" id="IPR005788">
    <property type="entry name" value="PDI_thioredoxin-like_dom"/>
</dbReference>
<feature type="domain" description="Thioredoxin" evidence="16">
    <location>
        <begin position="376"/>
        <end position="505"/>
    </location>
</feature>
<dbReference type="EC" id="5.3.4.1" evidence="4 14"/>
<dbReference type="FunFam" id="3.40.30.10:FF:000023">
    <property type="entry name" value="Protein disulfide-isomerase"/>
    <property type="match status" value="1"/>
</dbReference>
<dbReference type="FunFam" id="3.40.30.10:FF:000027">
    <property type="entry name" value="protein disulfide-isomerase A2"/>
    <property type="match status" value="1"/>
</dbReference>
<keyword evidence="5 14" id="KW-0732">Signal</keyword>
<evidence type="ECO:0000256" key="12">
    <source>
        <dbReference type="PIRSR" id="PIRSR605792-51"/>
    </source>
</evidence>
<dbReference type="AlphaFoldDB" id="A0A7J5ZYV0"/>
<dbReference type="CDD" id="cd02995">
    <property type="entry name" value="PDI_a_PDI_a'_C"/>
    <property type="match status" value="1"/>
</dbReference>
<accession>A0A7J5ZYV0</accession>
<evidence type="ECO:0000256" key="15">
    <source>
        <dbReference type="SAM" id="MobiDB-lite"/>
    </source>
</evidence>
<dbReference type="PROSITE" id="PS51352">
    <property type="entry name" value="THIOREDOXIN_2"/>
    <property type="match status" value="2"/>
</dbReference>
<dbReference type="Proteomes" id="UP000593565">
    <property type="component" value="Unassembled WGS sequence"/>
</dbReference>
<feature type="compositionally biased region" description="Basic and acidic residues" evidence="15">
    <location>
        <begin position="532"/>
        <end position="546"/>
    </location>
</feature>
<keyword evidence="6" id="KW-0677">Repeat</keyword>
<dbReference type="FunFam" id="3.40.30.10:FF:000042">
    <property type="entry name" value="protein disulfide-isomerase A2"/>
    <property type="match status" value="1"/>
</dbReference>
<feature type="chain" id="PRO_5029930769" description="Protein disulfide-isomerase" evidence="14">
    <location>
        <begin position="19"/>
        <end position="546"/>
    </location>
</feature>
<dbReference type="Gene3D" id="3.40.30.10">
    <property type="entry name" value="Glutaredoxin"/>
    <property type="match status" value="4"/>
</dbReference>
<evidence type="ECO:0000256" key="9">
    <source>
        <dbReference type="ARBA" id="ARBA00023186"/>
    </source>
</evidence>
<evidence type="ECO:0000313" key="17">
    <source>
        <dbReference type="EMBL" id="KAF4074859.1"/>
    </source>
</evidence>
<name>A0A7J5ZYV0_AMEME</name>
<keyword evidence="18" id="KW-1185">Reference proteome</keyword>
<dbReference type="SUPFAM" id="SSF52833">
    <property type="entry name" value="Thioredoxin-like"/>
    <property type="match status" value="4"/>
</dbReference>
<keyword evidence="7" id="KW-0256">Endoplasmic reticulum</keyword>
<comment type="catalytic activity">
    <reaction evidence="1 14">
        <text>Catalyzes the rearrangement of -S-S- bonds in proteins.</text>
        <dbReference type="EC" id="5.3.4.1"/>
    </reaction>
</comment>
<feature type="domain" description="Thioredoxin" evidence="16">
    <location>
        <begin position="13"/>
        <end position="162"/>
    </location>
</feature>
<dbReference type="PRINTS" id="PR00421">
    <property type="entry name" value="THIOREDOXIN"/>
</dbReference>
<evidence type="ECO:0000256" key="6">
    <source>
        <dbReference type="ARBA" id="ARBA00022737"/>
    </source>
</evidence>
<feature type="disulfide bond" description="Redox-active" evidence="12">
    <location>
        <begin position="81"/>
        <end position="84"/>
    </location>
</feature>
<evidence type="ECO:0000256" key="3">
    <source>
        <dbReference type="ARBA" id="ARBA00006347"/>
    </source>
</evidence>
<dbReference type="InterPro" id="IPR017937">
    <property type="entry name" value="Thioredoxin_CS"/>
</dbReference>
<evidence type="ECO:0000256" key="13">
    <source>
        <dbReference type="RuleBase" id="RU004208"/>
    </source>
</evidence>